<comment type="caution">
    <text evidence="1">The sequence shown here is derived from an EMBL/GenBank/DDBJ whole genome shotgun (WGS) entry which is preliminary data.</text>
</comment>
<keyword evidence="2" id="KW-1185">Reference proteome</keyword>
<sequence length="437" mass="46998">MDGQPVFYGICPDPPSLGSPDAEVFTVLGGREALRLSTLDDTVFRGQGVYQIVRQILATTMRPDAIKYTATNIGNGTGTDAGASLDLFYSPTNPLSDVFDELAKAANVTWSVGPDGEARFGQLAHVPLVVPYAGQPWRRLPVQGRETVTRSVLRVATNLAGIDAVRFIDHPNYLPATVTTEAELPEHPVYQASQAFEPPEGVALVRPERFTDHTQVNVTNPGSAYDGDPATFALLQDSAASPPLLNLRMLGSHPPRRPVGLELTYQTLGSARVRVELQYSQPARTAALPVVQFMLPESSGTSTTRLVIPPPAASSIDPSVPWTFSAIFTVLYSGASPAPELRLMDASWLYVDEDAALRSAQSHLQVPFAAPAEITLPELVSPTGAVTVTGSPDGDVTGPVELLQYEHTPENPRTTRLRMGTTGTDPNVRALRWSVKQ</sequence>
<name>A0ABV8XPF3_9DEIO</name>
<gene>
    <name evidence="1" type="ORF">ACFOZ9_08230</name>
</gene>
<dbReference type="EMBL" id="JBHSEH010000005">
    <property type="protein sequence ID" value="MFC4426200.1"/>
    <property type="molecule type" value="Genomic_DNA"/>
</dbReference>
<dbReference type="Proteomes" id="UP001595998">
    <property type="component" value="Unassembled WGS sequence"/>
</dbReference>
<dbReference type="RefSeq" id="WP_380038343.1">
    <property type="nucleotide sequence ID" value="NZ_JBHSEH010000005.1"/>
</dbReference>
<organism evidence="1 2">
    <name type="scientific">Deinococcus navajonensis</name>
    <dbReference type="NCBI Taxonomy" id="309884"/>
    <lineage>
        <taxon>Bacteria</taxon>
        <taxon>Thermotogati</taxon>
        <taxon>Deinococcota</taxon>
        <taxon>Deinococci</taxon>
        <taxon>Deinococcales</taxon>
        <taxon>Deinococcaceae</taxon>
        <taxon>Deinococcus</taxon>
    </lineage>
</organism>
<reference evidence="2" key="1">
    <citation type="journal article" date="2019" name="Int. J. Syst. Evol. Microbiol.">
        <title>The Global Catalogue of Microorganisms (GCM) 10K type strain sequencing project: providing services to taxonomists for standard genome sequencing and annotation.</title>
        <authorList>
            <consortium name="The Broad Institute Genomics Platform"/>
            <consortium name="The Broad Institute Genome Sequencing Center for Infectious Disease"/>
            <person name="Wu L."/>
            <person name="Ma J."/>
        </authorList>
    </citation>
    <scope>NUCLEOTIDE SEQUENCE [LARGE SCALE GENOMIC DNA]</scope>
    <source>
        <strain evidence="2">CCUG 56029</strain>
    </source>
</reference>
<evidence type="ECO:0000313" key="1">
    <source>
        <dbReference type="EMBL" id="MFC4426200.1"/>
    </source>
</evidence>
<accession>A0ABV8XPF3</accession>
<protein>
    <submittedName>
        <fullName evidence="1">Uncharacterized protein</fullName>
    </submittedName>
</protein>
<evidence type="ECO:0000313" key="2">
    <source>
        <dbReference type="Proteomes" id="UP001595998"/>
    </source>
</evidence>
<proteinExistence type="predicted"/>